<keyword evidence="4" id="KW-1185">Reference proteome</keyword>
<feature type="region of interest" description="Disordered" evidence="1">
    <location>
        <begin position="104"/>
        <end position="125"/>
    </location>
</feature>
<feature type="region of interest" description="Disordered" evidence="1">
    <location>
        <begin position="145"/>
        <end position="184"/>
    </location>
</feature>
<dbReference type="EMBL" id="JARAKH010000041">
    <property type="protein sequence ID" value="KAK8380972.1"/>
    <property type="molecule type" value="Genomic_DNA"/>
</dbReference>
<dbReference type="AlphaFoldDB" id="A0AAW0T271"/>
<feature type="chain" id="PRO_5043878137" evidence="2">
    <location>
        <begin position="21"/>
        <end position="482"/>
    </location>
</feature>
<evidence type="ECO:0000256" key="1">
    <source>
        <dbReference type="SAM" id="MobiDB-lite"/>
    </source>
</evidence>
<feature type="compositionally biased region" description="Low complexity" evidence="1">
    <location>
        <begin position="163"/>
        <end position="177"/>
    </location>
</feature>
<evidence type="ECO:0000313" key="4">
    <source>
        <dbReference type="Proteomes" id="UP001487740"/>
    </source>
</evidence>
<feature type="compositionally biased region" description="Low complexity" evidence="1">
    <location>
        <begin position="411"/>
        <end position="433"/>
    </location>
</feature>
<feature type="compositionally biased region" description="Low complexity" evidence="1">
    <location>
        <begin position="312"/>
        <end position="337"/>
    </location>
</feature>
<feature type="compositionally biased region" description="Gly residues" evidence="1">
    <location>
        <begin position="347"/>
        <end position="357"/>
    </location>
</feature>
<feature type="compositionally biased region" description="Gly residues" evidence="1">
    <location>
        <begin position="400"/>
        <end position="410"/>
    </location>
</feature>
<keyword evidence="2" id="KW-0732">Signal</keyword>
<evidence type="ECO:0000256" key="2">
    <source>
        <dbReference type="SAM" id="SignalP"/>
    </source>
</evidence>
<sequence length="482" mass="47473">MRWTLMVVVVWVAAAGVGRCAKLSHLGGAGCDCEEDAGPVGSFFVAPLPSGGTHTSFAGFGTPSKAEDVKGASFSTSGSGGTAAAAGSGGRGASVTTGYHAAGTHGSSSATYSQTVHGATSGTSGAAGFRGSTVSGGHISSTGSSSFSSFAGQKSEDGKQPYSGASHSGISAHSSSVGGPGTIGTASKVSGGGIKASHASTYNAQSALHQELVLSQVVDHSVLPLKMLTLKHRVLALQYENIPLSNILSVAVVPVVHLQVLGAPPLLPPHKPVDVQEAAVDLVQPRSPPSGAGQVLELELEHTDLAQAVVPSTSSSGSYTSSTSTGRRPGTSGTQGSATFTSTRHGPGSGAGTGAHGPGSSSRPSTGSSGSYTSSTSTGRRPGTSGTQGSATFTSTRHGPGSGAGTGAHGPGSSSRPSTGSSGSYTSSALTGGRPEPAVPKVRPRSPPQGMDQALELELEHTDLAQAVALLLVQVVPTLHLL</sequence>
<name>A0AAW0T271_SCYPA</name>
<reference evidence="3 4" key="1">
    <citation type="submission" date="2023-03" db="EMBL/GenBank/DDBJ databases">
        <title>High-quality genome of Scylla paramamosain provides insights in environmental adaptation.</title>
        <authorList>
            <person name="Zhang L."/>
        </authorList>
    </citation>
    <scope>NUCLEOTIDE SEQUENCE [LARGE SCALE GENOMIC DNA]</scope>
    <source>
        <strain evidence="3">LZ_2023a</strain>
        <tissue evidence="3">Muscle</tissue>
    </source>
</reference>
<proteinExistence type="predicted"/>
<dbReference type="Proteomes" id="UP001487740">
    <property type="component" value="Unassembled WGS sequence"/>
</dbReference>
<comment type="caution">
    <text evidence="3">The sequence shown here is derived from an EMBL/GenBank/DDBJ whole genome shotgun (WGS) entry which is preliminary data.</text>
</comment>
<protein>
    <submittedName>
        <fullName evidence="3">Uncharacterized protein</fullName>
    </submittedName>
</protein>
<accession>A0AAW0T271</accession>
<organism evidence="3 4">
    <name type="scientific">Scylla paramamosain</name>
    <name type="common">Mud crab</name>
    <dbReference type="NCBI Taxonomy" id="85552"/>
    <lineage>
        <taxon>Eukaryota</taxon>
        <taxon>Metazoa</taxon>
        <taxon>Ecdysozoa</taxon>
        <taxon>Arthropoda</taxon>
        <taxon>Crustacea</taxon>
        <taxon>Multicrustacea</taxon>
        <taxon>Malacostraca</taxon>
        <taxon>Eumalacostraca</taxon>
        <taxon>Eucarida</taxon>
        <taxon>Decapoda</taxon>
        <taxon>Pleocyemata</taxon>
        <taxon>Brachyura</taxon>
        <taxon>Eubrachyura</taxon>
        <taxon>Portunoidea</taxon>
        <taxon>Portunidae</taxon>
        <taxon>Portuninae</taxon>
        <taxon>Scylla</taxon>
    </lineage>
</organism>
<feature type="compositionally biased region" description="Polar residues" evidence="1">
    <location>
        <begin position="105"/>
        <end position="117"/>
    </location>
</feature>
<feature type="signal peptide" evidence="2">
    <location>
        <begin position="1"/>
        <end position="20"/>
    </location>
</feature>
<gene>
    <name evidence="3" type="ORF">O3P69_008116</name>
</gene>
<feature type="region of interest" description="Disordered" evidence="1">
    <location>
        <begin position="308"/>
        <end position="450"/>
    </location>
</feature>
<evidence type="ECO:0000313" key="3">
    <source>
        <dbReference type="EMBL" id="KAK8380972.1"/>
    </source>
</evidence>
<feature type="compositionally biased region" description="Low complexity" evidence="1">
    <location>
        <begin position="358"/>
        <end position="390"/>
    </location>
</feature>